<keyword evidence="4" id="KW-1185">Reference proteome</keyword>
<evidence type="ECO:0000313" key="3">
    <source>
        <dbReference type="EMBL" id="ARN23630.1"/>
    </source>
</evidence>
<evidence type="ECO:0000256" key="1">
    <source>
        <dbReference type="SAM" id="MobiDB-lite"/>
    </source>
</evidence>
<evidence type="ECO:0000259" key="2">
    <source>
        <dbReference type="Pfam" id="PF05170"/>
    </source>
</evidence>
<evidence type="ECO:0000313" key="4">
    <source>
        <dbReference type="Proteomes" id="UP000193427"/>
    </source>
</evidence>
<dbReference type="STRING" id="946333.A4W93_29100"/>
<gene>
    <name evidence="3" type="ORF">A4W93_29100</name>
</gene>
<dbReference type="Pfam" id="PF05170">
    <property type="entry name" value="AsmA"/>
    <property type="match status" value="1"/>
</dbReference>
<feature type="compositionally biased region" description="Basic and acidic residues" evidence="1">
    <location>
        <begin position="338"/>
        <end position="348"/>
    </location>
</feature>
<dbReference type="Proteomes" id="UP000193427">
    <property type="component" value="Chromosome"/>
</dbReference>
<proteinExistence type="predicted"/>
<feature type="region of interest" description="Disordered" evidence="1">
    <location>
        <begin position="320"/>
        <end position="348"/>
    </location>
</feature>
<reference evidence="3 4" key="1">
    <citation type="submission" date="2016-04" db="EMBL/GenBank/DDBJ databases">
        <title>Complete genome sequence of natural rubber-degrading, novel Gram-negative bacterium, Rhizobacter gummiphilus strain NS21.</title>
        <authorList>
            <person name="Tabata M."/>
            <person name="Kasai D."/>
            <person name="Fukuda M."/>
        </authorList>
    </citation>
    <scope>NUCLEOTIDE SEQUENCE [LARGE SCALE GENOMIC DNA]</scope>
    <source>
        <strain evidence="3 4">NS21</strain>
    </source>
</reference>
<feature type="compositionally biased region" description="Basic and acidic residues" evidence="1">
    <location>
        <begin position="320"/>
        <end position="330"/>
    </location>
</feature>
<dbReference type="InterPro" id="IPR052894">
    <property type="entry name" value="AsmA-related"/>
</dbReference>
<dbReference type="InterPro" id="IPR007844">
    <property type="entry name" value="AsmA"/>
</dbReference>
<dbReference type="PANTHER" id="PTHR30441">
    <property type="entry name" value="DUF748 DOMAIN-CONTAINING PROTEIN"/>
    <property type="match status" value="1"/>
</dbReference>
<name>A0A1W6LHD5_9BURK</name>
<feature type="domain" description="AsmA" evidence="2">
    <location>
        <begin position="192"/>
        <end position="514"/>
    </location>
</feature>
<sequence>MTRPGPKTLTFLGLAAAVAGLAFAWDWNWFRGPLERHLAEQSGRAVHIGDLHVAFDRGLDPTVRLRDLHIDNAPWARATAGKPFAKAGEVAFTFAWRSLIERRPVVSHLLLVDADVSLERRADGLRNWRLRNPDDRGPGKFKFLRLEAHQSRLRFAHEGIGLDVRTAATDLPPAAAPLTSRIAFEGTWREAPFTGSADTSRVLTFLETGEAFSLRGHGQSGKTRLDADGQVTDLFKLDGVEADLTLSGPSLADVRRLLPQAWPETAAYTARARLSKATDQWHFTDVRADVGTSDVAGELHYNAHADRPYLEATLTSRTTRIEDVWPEREQPSAPSEGGKADDDSPPLRDFDGEVTLLVRSLHVSGLPPLSQVRVKAHLDDGLLDLSPVQWQLAGGQAQGLAVYDTRQRPATLRAELAWRNLRLEQLLPPLPDDGEATGPVSGEFKLTSHGASARTLLANATGRATALLKGGRLSAGLDARLALNGGKLLRAAMGGPADVPILCARADVQLKDGQGEVFPLLLDTAQTRIDGRGRVDLAKRHVDLLLTPRPKQTAPLSLDRSLHVTGTPDKFDVALVKQEAIEPQVACDAPAAVKPR</sequence>
<accession>A0A1W6LHD5</accession>
<dbReference type="OrthoDB" id="5749006at2"/>
<protein>
    <recommendedName>
        <fullName evidence="2">AsmA domain-containing protein</fullName>
    </recommendedName>
</protein>
<dbReference type="EMBL" id="CP015118">
    <property type="protein sequence ID" value="ARN23630.1"/>
    <property type="molecule type" value="Genomic_DNA"/>
</dbReference>
<dbReference type="KEGG" id="rgu:A4W93_29100"/>
<dbReference type="GO" id="GO:0005886">
    <property type="term" value="C:plasma membrane"/>
    <property type="evidence" value="ECO:0007669"/>
    <property type="project" value="TreeGrafter"/>
</dbReference>
<organism evidence="3 4">
    <name type="scientific">Piscinibacter gummiphilus</name>
    <dbReference type="NCBI Taxonomy" id="946333"/>
    <lineage>
        <taxon>Bacteria</taxon>
        <taxon>Pseudomonadati</taxon>
        <taxon>Pseudomonadota</taxon>
        <taxon>Betaproteobacteria</taxon>
        <taxon>Burkholderiales</taxon>
        <taxon>Sphaerotilaceae</taxon>
        <taxon>Piscinibacter</taxon>
    </lineage>
</organism>
<dbReference type="AlphaFoldDB" id="A0A1W6LHD5"/>
<dbReference type="PANTHER" id="PTHR30441:SF4">
    <property type="entry name" value="PROTEIN ASMA"/>
    <property type="match status" value="1"/>
</dbReference>
<dbReference type="RefSeq" id="WP_085753959.1">
    <property type="nucleotide sequence ID" value="NZ_BSPR01000022.1"/>
</dbReference>
<dbReference type="GO" id="GO:0090313">
    <property type="term" value="P:regulation of protein targeting to membrane"/>
    <property type="evidence" value="ECO:0007669"/>
    <property type="project" value="TreeGrafter"/>
</dbReference>